<evidence type="ECO:0000313" key="2">
    <source>
        <dbReference type="EMBL" id="PCH45103.1"/>
    </source>
</evidence>
<evidence type="ECO:0000313" key="3">
    <source>
        <dbReference type="Proteomes" id="UP000218811"/>
    </source>
</evidence>
<gene>
    <name evidence="2" type="ORF">WOLCODRAFT_155112</name>
</gene>
<accession>A0A2H3JYN4</accession>
<dbReference type="Proteomes" id="UP000218811">
    <property type="component" value="Unassembled WGS sequence"/>
</dbReference>
<evidence type="ECO:0000256" key="1">
    <source>
        <dbReference type="SAM" id="MobiDB-lite"/>
    </source>
</evidence>
<name>A0A2H3JYN4_WOLCO</name>
<feature type="region of interest" description="Disordered" evidence="1">
    <location>
        <begin position="55"/>
        <end position="106"/>
    </location>
</feature>
<dbReference type="EMBL" id="KB468168">
    <property type="protein sequence ID" value="PCH45103.1"/>
    <property type="molecule type" value="Genomic_DNA"/>
</dbReference>
<feature type="region of interest" description="Disordered" evidence="1">
    <location>
        <begin position="183"/>
        <end position="206"/>
    </location>
</feature>
<dbReference type="AlphaFoldDB" id="A0A2H3JYN4"/>
<reference evidence="2 3" key="1">
    <citation type="journal article" date="2012" name="Science">
        <title>The Paleozoic origin of enzymatic lignin decomposition reconstructed from 31 fungal genomes.</title>
        <authorList>
            <person name="Floudas D."/>
            <person name="Binder M."/>
            <person name="Riley R."/>
            <person name="Barry K."/>
            <person name="Blanchette R.A."/>
            <person name="Henrissat B."/>
            <person name="Martinez A.T."/>
            <person name="Otillar R."/>
            <person name="Spatafora J.W."/>
            <person name="Yadav J.S."/>
            <person name="Aerts A."/>
            <person name="Benoit I."/>
            <person name="Boyd A."/>
            <person name="Carlson A."/>
            <person name="Copeland A."/>
            <person name="Coutinho P.M."/>
            <person name="de Vries R.P."/>
            <person name="Ferreira P."/>
            <person name="Findley K."/>
            <person name="Foster B."/>
            <person name="Gaskell J."/>
            <person name="Glotzer D."/>
            <person name="Gorecki P."/>
            <person name="Heitman J."/>
            <person name="Hesse C."/>
            <person name="Hori C."/>
            <person name="Igarashi K."/>
            <person name="Jurgens J.A."/>
            <person name="Kallen N."/>
            <person name="Kersten P."/>
            <person name="Kohler A."/>
            <person name="Kuees U."/>
            <person name="Kumar T.K.A."/>
            <person name="Kuo A."/>
            <person name="LaButti K."/>
            <person name="Larrondo L.F."/>
            <person name="Lindquist E."/>
            <person name="Ling A."/>
            <person name="Lombard V."/>
            <person name="Lucas S."/>
            <person name="Lundell T."/>
            <person name="Martin R."/>
            <person name="McLaughlin D.J."/>
            <person name="Morgenstern I."/>
            <person name="Morin E."/>
            <person name="Murat C."/>
            <person name="Nagy L.G."/>
            <person name="Nolan M."/>
            <person name="Ohm R.A."/>
            <person name="Patyshakuliyeva A."/>
            <person name="Rokas A."/>
            <person name="Ruiz-Duenas F.J."/>
            <person name="Sabat G."/>
            <person name="Salamov A."/>
            <person name="Samejima M."/>
            <person name="Schmutz J."/>
            <person name="Slot J.C."/>
            <person name="St John F."/>
            <person name="Stenlid J."/>
            <person name="Sun H."/>
            <person name="Sun S."/>
            <person name="Syed K."/>
            <person name="Tsang A."/>
            <person name="Wiebenga A."/>
            <person name="Young D."/>
            <person name="Pisabarro A."/>
            <person name="Eastwood D.C."/>
            <person name="Martin F."/>
            <person name="Cullen D."/>
            <person name="Grigoriev I.V."/>
            <person name="Hibbett D.S."/>
        </authorList>
    </citation>
    <scope>NUCLEOTIDE SEQUENCE [LARGE SCALE GENOMIC DNA]</scope>
    <source>
        <strain evidence="2 3">MD-104</strain>
    </source>
</reference>
<proteinExistence type="predicted"/>
<protein>
    <submittedName>
        <fullName evidence="2">Uncharacterized protein</fullName>
    </submittedName>
</protein>
<sequence>MGSKRARKAAAAIRRPRHPAVKGLKIEIPKQREFTAEQLTELKNDMFYGKLTPLESEGSSSCMTPEKGEDTQIANETYRASAAGPHRNDSDERNNQWPQNLKGRNDYFGSREEKLMERGASPALSDSTCVSYCICPGIPCFVRRQYASSTGEDIDIDERVDSPLLRRRLSDLSELTGESLYGERMERASRSPRRKKKSITTYTPRI</sequence>
<organism evidence="2 3">
    <name type="scientific">Wolfiporia cocos (strain MD-104)</name>
    <name type="common">Brown rot fungus</name>
    <dbReference type="NCBI Taxonomy" id="742152"/>
    <lineage>
        <taxon>Eukaryota</taxon>
        <taxon>Fungi</taxon>
        <taxon>Dikarya</taxon>
        <taxon>Basidiomycota</taxon>
        <taxon>Agaricomycotina</taxon>
        <taxon>Agaricomycetes</taxon>
        <taxon>Polyporales</taxon>
        <taxon>Phaeolaceae</taxon>
        <taxon>Wolfiporia</taxon>
    </lineage>
</organism>
<keyword evidence="3" id="KW-1185">Reference proteome</keyword>